<dbReference type="EMBL" id="MN740265">
    <property type="protein sequence ID" value="QHT96710.1"/>
    <property type="molecule type" value="Genomic_DNA"/>
</dbReference>
<protein>
    <submittedName>
        <fullName evidence="1">Uncharacterized protein</fullName>
    </submittedName>
</protein>
<organism evidence="1">
    <name type="scientific">viral metagenome</name>
    <dbReference type="NCBI Taxonomy" id="1070528"/>
    <lineage>
        <taxon>unclassified sequences</taxon>
        <taxon>metagenomes</taxon>
        <taxon>organismal metagenomes</taxon>
    </lineage>
</organism>
<proteinExistence type="predicted"/>
<evidence type="ECO:0000313" key="1">
    <source>
        <dbReference type="EMBL" id="QHT96710.1"/>
    </source>
</evidence>
<reference evidence="1" key="1">
    <citation type="journal article" date="2020" name="Nature">
        <title>Giant virus diversity and host interactions through global metagenomics.</title>
        <authorList>
            <person name="Schulz F."/>
            <person name="Roux S."/>
            <person name="Paez-Espino D."/>
            <person name="Jungbluth S."/>
            <person name="Walsh D.A."/>
            <person name="Denef V.J."/>
            <person name="McMahon K.D."/>
            <person name="Konstantinidis K.T."/>
            <person name="Eloe-Fadrosh E.A."/>
            <person name="Kyrpides N.C."/>
            <person name="Woyke T."/>
        </authorList>
    </citation>
    <scope>NUCLEOTIDE SEQUENCE</scope>
    <source>
        <strain evidence="1">GVMAG-M-3300024302-11</strain>
    </source>
</reference>
<sequence>MDIQFSPINNINLVQRNIKVPKSIRIKLIRYLNYNIKEDTSLKIKRILKK</sequence>
<dbReference type="AlphaFoldDB" id="A0A6C0IVZ9"/>
<name>A0A6C0IVZ9_9ZZZZ</name>
<accession>A0A6C0IVZ9</accession>